<dbReference type="SUPFAM" id="SSF57184">
    <property type="entry name" value="Growth factor receptor domain"/>
    <property type="match status" value="1"/>
</dbReference>
<dbReference type="OrthoDB" id="264753at2759"/>
<dbReference type="RefSeq" id="XP_067690740.1">
    <property type="nucleotide sequence ID" value="XM_067834637.1"/>
</dbReference>
<organism evidence="2 3">
    <name type="scientific">Leishmania enriettii</name>
    <dbReference type="NCBI Taxonomy" id="5663"/>
    <lineage>
        <taxon>Eukaryota</taxon>
        <taxon>Discoba</taxon>
        <taxon>Euglenozoa</taxon>
        <taxon>Kinetoplastea</taxon>
        <taxon>Metakinetoplastina</taxon>
        <taxon>Trypanosomatida</taxon>
        <taxon>Trypanosomatidae</taxon>
        <taxon>Leishmaniinae</taxon>
        <taxon>Leishmania</taxon>
    </lineage>
</organism>
<dbReference type="KEGG" id="lenr:94170147"/>
<comment type="caution">
    <text evidence="2">The sequence shown here is derived from an EMBL/GenBank/DDBJ whole genome shotgun (WGS) entry which is preliminary data.</text>
</comment>
<dbReference type="EMBL" id="JAFHKP010000030">
    <property type="protein sequence ID" value="KAG5472981.1"/>
    <property type="molecule type" value="Genomic_DNA"/>
</dbReference>
<dbReference type="Proteomes" id="UP000674179">
    <property type="component" value="Chromosome 30"/>
</dbReference>
<evidence type="ECO:0000313" key="2">
    <source>
        <dbReference type="EMBL" id="KAG5472981.1"/>
    </source>
</evidence>
<dbReference type="InterPro" id="IPR009030">
    <property type="entry name" value="Growth_fac_rcpt_cys_sf"/>
</dbReference>
<feature type="chain" id="PRO_5033022366" description="Surface antigen-like protein" evidence="1">
    <location>
        <begin position="22"/>
        <end position="136"/>
    </location>
</feature>
<keyword evidence="1" id="KW-0732">Signal</keyword>
<evidence type="ECO:0000313" key="3">
    <source>
        <dbReference type="Proteomes" id="UP000674179"/>
    </source>
</evidence>
<evidence type="ECO:0000256" key="1">
    <source>
        <dbReference type="SAM" id="SignalP"/>
    </source>
</evidence>
<feature type="signal peptide" evidence="1">
    <location>
        <begin position="1"/>
        <end position="21"/>
    </location>
</feature>
<sequence length="136" mass="13743">MTSKYLVVLTLLLAIATIASAQQCPPGQTAVNGQCVFNCQAANCDICDPHDPTHTACATCSFGYILDAKKVCRPACTIANCVTCSSSGNNACQECASGYLRTASGYCKRSGSSGCTAVSVAVASAIAVASVFAIAA</sequence>
<reference evidence="2 3" key="1">
    <citation type="submission" date="2021-02" db="EMBL/GenBank/DDBJ databases">
        <title>Leishmania (Mundinia) enrietti genome sequencing and assembly.</title>
        <authorList>
            <person name="Almutairi H."/>
            <person name="Gatherer D."/>
        </authorList>
    </citation>
    <scope>NUCLEOTIDE SEQUENCE [LARGE SCALE GENOMIC DNA]</scope>
    <source>
        <strain evidence="2">CUR178</strain>
    </source>
</reference>
<proteinExistence type="predicted"/>
<dbReference type="AlphaFoldDB" id="A0A836GDI0"/>
<keyword evidence="3" id="KW-1185">Reference proteome</keyword>
<accession>A0A836GDI0</accession>
<evidence type="ECO:0008006" key="4">
    <source>
        <dbReference type="Google" id="ProtNLM"/>
    </source>
</evidence>
<name>A0A836GDI0_LEIEN</name>
<protein>
    <recommendedName>
        <fullName evidence="4">Surface antigen-like protein</fullName>
    </recommendedName>
</protein>
<dbReference type="GeneID" id="94170147"/>
<gene>
    <name evidence="2" type="ORF">CUR178_02897</name>
</gene>